<dbReference type="Pfam" id="PF06097">
    <property type="entry name" value="DUF945"/>
    <property type="match status" value="1"/>
</dbReference>
<evidence type="ECO:0000313" key="2">
    <source>
        <dbReference type="Proteomes" id="UP000310719"/>
    </source>
</evidence>
<gene>
    <name evidence="1" type="primary">ydgA_4</name>
    <name evidence="1" type="ORF">NCTC13032_03057</name>
</gene>
<dbReference type="EMBL" id="LR590464">
    <property type="protein sequence ID" value="VTP67458.1"/>
    <property type="molecule type" value="Genomic_DNA"/>
</dbReference>
<proteinExistence type="predicted"/>
<dbReference type="AlphaFoldDB" id="A0A4U9HSI6"/>
<sequence length="91" mass="10029">MKKSVIAAGVIVALGVVWTGAAWYTGKQLESHLAEMVAQANSELKRTAPEAGLEVSYQDYQRGLFKSHLQLVLKRSLARKIHGCSQDKAWC</sequence>
<accession>A0A4U9HSI6</accession>
<dbReference type="InterPro" id="IPR010352">
    <property type="entry name" value="DUF945"/>
</dbReference>
<organism evidence="1 2">
    <name type="scientific">Leclercia adecarboxylata</name>
    <dbReference type="NCBI Taxonomy" id="83655"/>
    <lineage>
        <taxon>Bacteria</taxon>
        <taxon>Pseudomonadati</taxon>
        <taxon>Pseudomonadota</taxon>
        <taxon>Gammaproteobacteria</taxon>
        <taxon>Enterobacterales</taxon>
        <taxon>Enterobacteriaceae</taxon>
        <taxon>Leclercia</taxon>
    </lineage>
</organism>
<evidence type="ECO:0000313" key="1">
    <source>
        <dbReference type="EMBL" id="VTP67458.1"/>
    </source>
</evidence>
<name>A0A4U9HSI6_9ENTR</name>
<protein>
    <submittedName>
        <fullName evidence="1">Bacterial protein of uncharacterized function (DUF945)</fullName>
    </submittedName>
</protein>
<dbReference type="Proteomes" id="UP000310719">
    <property type="component" value="Chromosome"/>
</dbReference>
<reference evidence="1 2" key="1">
    <citation type="submission" date="2019-05" db="EMBL/GenBank/DDBJ databases">
        <authorList>
            <consortium name="Pathogen Informatics"/>
        </authorList>
    </citation>
    <scope>NUCLEOTIDE SEQUENCE [LARGE SCALE GENOMIC DNA]</scope>
    <source>
        <strain evidence="1 2">NCTC13032</strain>
    </source>
</reference>